<protein>
    <recommendedName>
        <fullName evidence="3">Alginate lyase domain-containing protein</fullName>
    </recommendedName>
</protein>
<dbReference type="Proteomes" id="UP000523821">
    <property type="component" value="Unassembled WGS sequence"/>
</dbReference>
<dbReference type="InterPro" id="IPR008929">
    <property type="entry name" value="Chondroitin_lyas"/>
</dbReference>
<name>A0A7W9FPA8_9HYPH</name>
<dbReference type="Pfam" id="PF05426">
    <property type="entry name" value="Alginate_lyase"/>
    <property type="match status" value="1"/>
</dbReference>
<dbReference type="Gene3D" id="1.50.10.100">
    <property type="entry name" value="Chondroitin AC/alginate lyase"/>
    <property type="match status" value="1"/>
</dbReference>
<keyword evidence="5" id="KW-1185">Reference proteome</keyword>
<dbReference type="InterPro" id="IPR008397">
    <property type="entry name" value="Alginate_lyase_dom"/>
</dbReference>
<evidence type="ECO:0000313" key="5">
    <source>
        <dbReference type="Proteomes" id="UP000523821"/>
    </source>
</evidence>
<evidence type="ECO:0000313" key="4">
    <source>
        <dbReference type="EMBL" id="MBB5754290.1"/>
    </source>
</evidence>
<sequence length="752" mass="83843">MAEARRLPISIVFGRVQTKLRLFRDRVDSAMTSALRRPPREMPAVRGGADAERLDVLPGPDTFVLYRIVGNDLPPLHAPDQSLDNLRFLLEHEPLLEDCEKRFVINRVVDPERRAAMIDLLEQHGQPYLEIPFEWSVYRQIPWALDDYPIGYLLGDAIDELPADRRDAAIAGLYRHKNNYVMNNNGARNAALADGRGRAKWVLPWDGNCFLTKEAWETLRAGVRTAPHHHYVCVPMARAERNVDVVEGRVGARQATHEPQLIFRCDADHAFDERFPYGRRSKVELLWRLGVRGAWDKFRLEAWDLPPPTPVPAAHHAVGWVARLDNGNGRGAAARSLEMRARGSLRNQAIIELLSGMDSATISPFIGPDRLRLFDDASLARLAATAEGDGPPGALRASILAEAEEALGRGPFSPLQKTTRAPSGDPRDYWHPAPYWWPNPASPNGLPYIRRDGERAPGTVPFGPGSEQFDRSALQRVFDDTTALALAWGITGDPVFARHAAERVRMWFLDPDTAMTAHLRYAQVRLGHAGNEGAPAGIIEAKDFYYFLDAVTLCRRAGALSQQEADRFAEWLEAYLGWLLDSPQGRAECRAVNNHGTYYDLQVAAIAAYLGEARLLLETFRRAEDRLRSQVTPDGAQPGELKRRDSRHYCAFNLAGWVALAVLAERCGLRFEGGRRSDGRDILNAVAWLLDRPQAAAWPDARFDVHRLAPLAAFAAHRRGEPAPPFSDAAIRLSEETGLPPFWPLSGIGVPV</sequence>
<evidence type="ECO:0000259" key="3">
    <source>
        <dbReference type="Pfam" id="PF05426"/>
    </source>
</evidence>
<proteinExistence type="predicted"/>
<dbReference type="SUPFAM" id="SSF48230">
    <property type="entry name" value="Chondroitin AC/alginate lyase"/>
    <property type="match status" value="1"/>
</dbReference>
<dbReference type="GO" id="GO:0016829">
    <property type="term" value="F:lyase activity"/>
    <property type="evidence" value="ECO:0007669"/>
    <property type="project" value="UniProtKB-KW"/>
</dbReference>
<evidence type="ECO:0000256" key="1">
    <source>
        <dbReference type="ARBA" id="ARBA00022729"/>
    </source>
</evidence>
<gene>
    <name evidence="4" type="ORF">GGQ63_003371</name>
</gene>
<reference evidence="4 5" key="1">
    <citation type="submission" date="2020-08" db="EMBL/GenBank/DDBJ databases">
        <title>Genomic Encyclopedia of Type Strains, Phase IV (KMG-IV): sequencing the most valuable type-strain genomes for metagenomic binning, comparative biology and taxonomic classification.</title>
        <authorList>
            <person name="Goeker M."/>
        </authorList>
    </citation>
    <scope>NUCLEOTIDE SEQUENCE [LARGE SCALE GENOMIC DNA]</scope>
    <source>
        <strain evidence="4 5">DSM 16268</strain>
    </source>
</reference>
<keyword evidence="1" id="KW-0732">Signal</keyword>
<dbReference type="EMBL" id="JACHOO010000007">
    <property type="protein sequence ID" value="MBB5754290.1"/>
    <property type="molecule type" value="Genomic_DNA"/>
</dbReference>
<evidence type="ECO:0000256" key="2">
    <source>
        <dbReference type="ARBA" id="ARBA00023239"/>
    </source>
</evidence>
<keyword evidence="2" id="KW-0456">Lyase</keyword>
<organism evidence="4 5">
    <name type="scientific">Prosthecomicrobium pneumaticum</name>
    <dbReference type="NCBI Taxonomy" id="81895"/>
    <lineage>
        <taxon>Bacteria</taxon>
        <taxon>Pseudomonadati</taxon>
        <taxon>Pseudomonadota</taxon>
        <taxon>Alphaproteobacteria</taxon>
        <taxon>Hyphomicrobiales</taxon>
        <taxon>Kaistiaceae</taxon>
        <taxon>Prosthecomicrobium</taxon>
    </lineage>
</organism>
<dbReference type="GO" id="GO:0042597">
    <property type="term" value="C:periplasmic space"/>
    <property type="evidence" value="ECO:0007669"/>
    <property type="project" value="InterPro"/>
</dbReference>
<dbReference type="AlphaFoldDB" id="A0A7W9FPA8"/>
<accession>A0A7W9FPA8</accession>
<dbReference type="RefSeq" id="WP_183857738.1">
    <property type="nucleotide sequence ID" value="NZ_JACHOO010000007.1"/>
</dbReference>
<comment type="caution">
    <text evidence="4">The sequence shown here is derived from an EMBL/GenBank/DDBJ whole genome shotgun (WGS) entry which is preliminary data.</text>
</comment>
<feature type="domain" description="Alginate lyase" evidence="3">
    <location>
        <begin position="417"/>
        <end position="691"/>
    </location>
</feature>